<sequence length="386" mass="43210">MSETERHNGDAFPWHLGVCDAHCHPTDTLSSMSSDPICKARYLTAMATRAQDQHLVDSAAKDHPETIIPCFGWHPWFAHLLYDDTSDEPTYAPAKHGNDEGKAKEEHYRKILTPNSSSLDIQQEFIESLPSPTPLSDLISQTREYLLKHPTALVGEIGLDKAFRLPQPWSTDQRDGSLTPGGREGRPLSPYRVRVEHQIAILRAQLHLAGELRRGVSVHGVQVHGVLLDAIAATWKGHERVVLSKRQMHKITMGEEEPPTPPSSSDAEAPKPFPPRICLHSYSASVEVLKQWLDPSIPADIYFSFSVAVNLSTKSTRNKIRQVIQGVPEERILVESDLHKAGEDMESALVEMYTLVCETKGWTIEDGVKRIRQNYEAFIGLGLDER</sequence>
<dbReference type="PANTHER" id="PTHR47345">
    <property type="entry name" value="CUT9-INTERACTING PROTEIN SCN1"/>
    <property type="match status" value="1"/>
</dbReference>
<dbReference type="GO" id="GO:0016788">
    <property type="term" value="F:hydrolase activity, acting on ester bonds"/>
    <property type="evidence" value="ECO:0007669"/>
    <property type="project" value="InterPro"/>
</dbReference>
<dbReference type="OrthoDB" id="413993at2759"/>
<dbReference type="Proteomes" id="UP000887229">
    <property type="component" value="Unassembled WGS sequence"/>
</dbReference>
<evidence type="ECO:0000256" key="1">
    <source>
        <dbReference type="SAM" id="MobiDB-lite"/>
    </source>
</evidence>
<gene>
    <name evidence="2" type="ORF">F5Z01DRAFT_511584</name>
</gene>
<feature type="region of interest" description="Disordered" evidence="1">
    <location>
        <begin position="168"/>
        <end position="188"/>
    </location>
</feature>
<keyword evidence="3" id="KW-1185">Reference proteome</keyword>
<dbReference type="RefSeq" id="XP_046120382.1">
    <property type="nucleotide sequence ID" value="XM_046260360.1"/>
</dbReference>
<dbReference type="PANTHER" id="PTHR47345:SF1">
    <property type="entry name" value="CUT9-INTERACTING PROTEIN SCN1"/>
    <property type="match status" value="1"/>
</dbReference>
<reference evidence="2" key="1">
    <citation type="journal article" date="2021" name="IMA Fungus">
        <title>Genomic characterization of three marine fungi, including Emericellopsis atlantica sp. nov. with signatures of a generalist lifestyle and marine biomass degradation.</title>
        <authorList>
            <person name="Hagestad O.C."/>
            <person name="Hou L."/>
            <person name="Andersen J.H."/>
            <person name="Hansen E.H."/>
            <person name="Altermark B."/>
            <person name="Li C."/>
            <person name="Kuhnert E."/>
            <person name="Cox R.J."/>
            <person name="Crous P.W."/>
            <person name="Spatafora J.W."/>
            <person name="Lail K."/>
            <person name="Amirebrahimi M."/>
            <person name="Lipzen A."/>
            <person name="Pangilinan J."/>
            <person name="Andreopoulos W."/>
            <person name="Hayes R.D."/>
            <person name="Ng V."/>
            <person name="Grigoriev I.V."/>
            <person name="Jackson S.A."/>
            <person name="Sutton T.D.S."/>
            <person name="Dobson A.D.W."/>
            <person name="Rama T."/>
        </authorList>
    </citation>
    <scope>NUCLEOTIDE SEQUENCE</scope>
    <source>
        <strain evidence="2">TS7</strain>
    </source>
</reference>
<comment type="caution">
    <text evidence="2">The sequence shown here is derived from an EMBL/GenBank/DDBJ whole genome shotgun (WGS) entry which is preliminary data.</text>
</comment>
<proteinExistence type="predicted"/>
<dbReference type="InterPro" id="IPR001130">
    <property type="entry name" value="TatD-like"/>
</dbReference>
<dbReference type="AlphaFoldDB" id="A0A9P7ZRS7"/>
<dbReference type="InterPro" id="IPR032466">
    <property type="entry name" value="Metal_Hydrolase"/>
</dbReference>
<name>A0A9P7ZRS7_9HYPO</name>
<feature type="region of interest" description="Disordered" evidence="1">
    <location>
        <begin position="251"/>
        <end position="272"/>
    </location>
</feature>
<dbReference type="GeneID" id="70291263"/>
<dbReference type="Gene3D" id="3.20.20.140">
    <property type="entry name" value="Metal-dependent hydrolases"/>
    <property type="match status" value="1"/>
</dbReference>
<dbReference type="SUPFAM" id="SSF51556">
    <property type="entry name" value="Metallo-dependent hydrolases"/>
    <property type="match status" value="1"/>
</dbReference>
<organism evidence="2 3">
    <name type="scientific">Emericellopsis atlantica</name>
    <dbReference type="NCBI Taxonomy" id="2614577"/>
    <lineage>
        <taxon>Eukaryota</taxon>
        <taxon>Fungi</taxon>
        <taxon>Dikarya</taxon>
        <taxon>Ascomycota</taxon>
        <taxon>Pezizomycotina</taxon>
        <taxon>Sordariomycetes</taxon>
        <taxon>Hypocreomycetidae</taxon>
        <taxon>Hypocreales</taxon>
        <taxon>Bionectriaceae</taxon>
        <taxon>Emericellopsis</taxon>
    </lineage>
</organism>
<dbReference type="InterPro" id="IPR053044">
    <property type="entry name" value="Metallo-hydrolase/TatD-type"/>
</dbReference>
<evidence type="ECO:0000313" key="3">
    <source>
        <dbReference type="Proteomes" id="UP000887229"/>
    </source>
</evidence>
<protein>
    <submittedName>
        <fullName evidence="2">TatD family</fullName>
    </submittedName>
</protein>
<dbReference type="Pfam" id="PF01026">
    <property type="entry name" value="TatD_DNase"/>
    <property type="match status" value="1"/>
</dbReference>
<evidence type="ECO:0000313" key="2">
    <source>
        <dbReference type="EMBL" id="KAG9256458.1"/>
    </source>
</evidence>
<dbReference type="EMBL" id="MU251248">
    <property type="protein sequence ID" value="KAG9256458.1"/>
    <property type="molecule type" value="Genomic_DNA"/>
</dbReference>
<accession>A0A9P7ZRS7</accession>